<proteinExistence type="predicted"/>
<dbReference type="AlphaFoldDB" id="A0A081RIV8"/>
<sequence length="424" mass="46941">MTDLAPDIVELVACPKLPEPCGRLREMPFRHDAWTPDEIATVERMFRDDAAIDDIVAAIGRGRAGVRDKIAKLGLRRNSSRPWSPDEDAWLTREYGLRPTADLAGDLGRACTSVYARAGVLGLTEGNPPRWTEWEDAQLRAGYSRAIPIAQIATLIGRPLSGTATRANTLGLRHPNKPADWTEAEATRALTLASEGLRYLAIIDILATEGFPRRTKAGFGPHLRKLGYGRGWGRNWTPDEDTLLTRAYANGASLTPLTTRLGRTTCSIRWRADYLGLRGTHANRDGFRGGPVWSDNDLAMLRDLYGTMPMDALATKMGRTKASLFTRANILGLIHGYHRKWTDEEIRALRIAHDFGVALPDFAAAIDRKYPAVHKYAEKHGLRFSRRPRRATPWTLAEIIALDPSGTGVTDHVAIPGTIDEEKP</sequence>
<organism evidence="1 2">
    <name type="scientific">Sphingobium chlorophenolicum</name>
    <dbReference type="NCBI Taxonomy" id="46429"/>
    <lineage>
        <taxon>Bacteria</taxon>
        <taxon>Pseudomonadati</taxon>
        <taxon>Pseudomonadota</taxon>
        <taxon>Alphaproteobacteria</taxon>
        <taxon>Sphingomonadales</taxon>
        <taxon>Sphingomonadaceae</taxon>
        <taxon>Sphingobium</taxon>
    </lineage>
</organism>
<gene>
    <name evidence="1" type="ORF">BV95_00680</name>
</gene>
<reference evidence="1 2" key="1">
    <citation type="submission" date="2014-02" db="EMBL/GenBank/DDBJ databases">
        <title>Whole genome sequence of Sphingobium chlorophenolicum NBRC 16172.</title>
        <authorList>
            <person name="Gan H.M."/>
            <person name="Gan H.Y."/>
            <person name="Chew T.H."/>
            <person name="Savka M.A."/>
        </authorList>
    </citation>
    <scope>NUCLEOTIDE SEQUENCE [LARGE SCALE GENOMIC DNA]</scope>
    <source>
        <strain evidence="1 2">NBRC 16172</strain>
    </source>
</reference>
<dbReference type="PATRIC" id="fig|46429.4.peg.663"/>
<evidence type="ECO:0000313" key="2">
    <source>
        <dbReference type="Proteomes" id="UP000028411"/>
    </source>
</evidence>
<evidence type="ECO:0000313" key="1">
    <source>
        <dbReference type="EMBL" id="KEQ55131.1"/>
    </source>
</evidence>
<name>A0A081RIV8_SPHCR</name>
<comment type="caution">
    <text evidence="1">The sequence shown here is derived from an EMBL/GenBank/DDBJ whole genome shotgun (WGS) entry which is preliminary data.</text>
</comment>
<accession>A0A081RIV8</accession>
<dbReference type="Proteomes" id="UP000028411">
    <property type="component" value="Unassembled WGS sequence"/>
</dbReference>
<dbReference type="EMBL" id="JFHR01000003">
    <property type="protein sequence ID" value="KEQ55131.1"/>
    <property type="molecule type" value="Genomic_DNA"/>
</dbReference>
<dbReference type="RefSeq" id="WP_051749607.1">
    <property type="nucleotide sequence ID" value="NZ_JFHR01000003.1"/>
</dbReference>
<dbReference type="eggNOG" id="ENOG5033D1P">
    <property type="taxonomic scope" value="Bacteria"/>
</dbReference>
<protein>
    <submittedName>
        <fullName evidence="1">Uncharacterized protein</fullName>
    </submittedName>
</protein>